<dbReference type="OMA" id="NTSLXKE"/>
<dbReference type="GO" id="GO:0050852">
    <property type="term" value="P:T cell receptor signaling pathway"/>
    <property type="evidence" value="ECO:0007669"/>
    <property type="project" value="TreeGrafter"/>
</dbReference>
<keyword evidence="3" id="KW-0393">Immunoglobulin domain</keyword>
<dbReference type="Pfam" id="PF22705">
    <property type="entry name" value="C2-set_3"/>
    <property type="match status" value="1"/>
</dbReference>
<evidence type="ECO:0000256" key="2">
    <source>
        <dbReference type="ARBA" id="ARBA00023136"/>
    </source>
</evidence>
<dbReference type="SMART" id="SM00409">
    <property type="entry name" value="IG"/>
    <property type="match status" value="2"/>
</dbReference>
<keyword evidence="7" id="KW-1185">Reference proteome</keyword>
<dbReference type="InterPro" id="IPR013783">
    <property type="entry name" value="Ig-like_fold"/>
</dbReference>
<protein>
    <recommendedName>
        <fullName evidence="5">Ig-like domain-containing protein</fullName>
    </recommendedName>
</protein>
<feature type="chain" id="PRO_5044285819" description="Ig-like domain-containing protein" evidence="4">
    <location>
        <begin position="28"/>
        <end position="256"/>
    </location>
</feature>
<dbReference type="AlphaFoldDB" id="A0A668U1X2"/>
<feature type="domain" description="Ig-like" evidence="5">
    <location>
        <begin position="146"/>
        <end position="228"/>
    </location>
</feature>
<dbReference type="Proteomes" id="UP000472276">
    <property type="component" value="Unassembled WGS sequence"/>
</dbReference>
<comment type="subcellular location">
    <subcellularLocation>
        <location evidence="1">Membrane</location>
    </subcellularLocation>
</comment>
<sequence length="256" mass="28742">MISADMELLPLLFLSFCFLTLSGLTFAAESGTPVVVKEDDDAILPCFFDTNVENIELMKFDWKKEGTDPRKQVFMYDRGAHHNNGLSDQDDQFKGRVSHFPEKLTDGNASIRINNTRLKDKGNYTCFFPNSKKTFLVELVVGAADPSVTILGHTNNGAQLKCDVKGAYPRPTVEWQDSKNQTIPSEDQTLKRGEDFYVTLKTTVRKTDYYHCVATQKEIHHRSHTKIYVYLNGARSGTGKITATVLSVMIGIFATV</sequence>
<evidence type="ECO:0000256" key="1">
    <source>
        <dbReference type="ARBA" id="ARBA00004370"/>
    </source>
</evidence>
<dbReference type="Ensembl" id="ENSOABT00000034649.2">
    <property type="protein sequence ID" value="ENSOABP00000033710.2"/>
    <property type="gene ID" value="ENSOABG00000015529.2"/>
</dbReference>
<feature type="signal peptide" evidence="4">
    <location>
        <begin position="1"/>
        <end position="27"/>
    </location>
</feature>
<feature type="domain" description="Ig-like" evidence="5">
    <location>
        <begin position="10"/>
        <end position="126"/>
    </location>
</feature>
<gene>
    <name evidence="6" type="primary">LOC116314351</name>
</gene>
<dbReference type="Gene3D" id="2.60.40.10">
    <property type="entry name" value="Immunoglobulins"/>
    <property type="match status" value="2"/>
</dbReference>
<dbReference type="InterPro" id="IPR007110">
    <property type="entry name" value="Ig-like_dom"/>
</dbReference>
<dbReference type="RefSeq" id="XP_039468556.1">
    <property type="nucleotide sequence ID" value="XM_039612622.1"/>
</dbReference>
<evidence type="ECO:0000313" key="6">
    <source>
        <dbReference type="Ensembl" id="ENSOABP00000033710.2"/>
    </source>
</evidence>
<evidence type="ECO:0000259" key="5">
    <source>
        <dbReference type="PROSITE" id="PS50835"/>
    </source>
</evidence>
<organism evidence="6 7">
    <name type="scientific">Oreochromis aureus</name>
    <name type="common">Israeli tilapia</name>
    <name type="synonym">Chromis aureus</name>
    <dbReference type="NCBI Taxonomy" id="47969"/>
    <lineage>
        <taxon>Eukaryota</taxon>
        <taxon>Metazoa</taxon>
        <taxon>Chordata</taxon>
        <taxon>Craniata</taxon>
        <taxon>Vertebrata</taxon>
        <taxon>Euteleostomi</taxon>
        <taxon>Actinopterygii</taxon>
        <taxon>Neopterygii</taxon>
        <taxon>Teleostei</taxon>
        <taxon>Neoteleostei</taxon>
        <taxon>Acanthomorphata</taxon>
        <taxon>Ovalentaria</taxon>
        <taxon>Cichlomorphae</taxon>
        <taxon>Cichliformes</taxon>
        <taxon>Cichlidae</taxon>
        <taxon>African cichlids</taxon>
        <taxon>Pseudocrenilabrinae</taxon>
        <taxon>Oreochromini</taxon>
        <taxon>Oreochromis</taxon>
    </lineage>
</organism>
<dbReference type="InterPro" id="IPR036179">
    <property type="entry name" value="Ig-like_dom_sf"/>
</dbReference>
<keyword evidence="4" id="KW-0732">Signal</keyword>
<evidence type="ECO:0000313" key="7">
    <source>
        <dbReference type="Proteomes" id="UP000472276"/>
    </source>
</evidence>
<evidence type="ECO:0000256" key="4">
    <source>
        <dbReference type="SAM" id="SignalP"/>
    </source>
</evidence>
<name>A0A668U1X2_OREAU</name>
<reference evidence="6" key="1">
    <citation type="submission" date="2025-08" db="UniProtKB">
        <authorList>
            <consortium name="Ensembl"/>
        </authorList>
    </citation>
    <scope>IDENTIFICATION</scope>
</reference>
<reference evidence="6" key="2">
    <citation type="submission" date="2025-09" db="UniProtKB">
        <authorList>
            <consortium name="Ensembl"/>
        </authorList>
    </citation>
    <scope>IDENTIFICATION</scope>
</reference>
<dbReference type="PANTHER" id="PTHR24100">
    <property type="entry name" value="BUTYROPHILIN"/>
    <property type="match status" value="1"/>
</dbReference>
<accession>A0A668U1X2</accession>
<proteinExistence type="predicted"/>
<dbReference type="GO" id="GO:0001817">
    <property type="term" value="P:regulation of cytokine production"/>
    <property type="evidence" value="ECO:0007669"/>
    <property type="project" value="TreeGrafter"/>
</dbReference>
<dbReference type="GeneID" id="116314351"/>
<dbReference type="GO" id="GO:0009897">
    <property type="term" value="C:external side of plasma membrane"/>
    <property type="evidence" value="ECO:0007669"/>
    <property type="project" value="TreeGrafter"/>
</dbReference>
<dbReference type="InterPro" id="IPR013106">
    <property type="entry name" value="Ig_V-set"/>
</dbReference>
<dbReference type="KEGG" id="oau:116314351"/>
<dbReference type="PROSITE" id="PS50835">
    <property type="entry name" value="IG_LIKE"/>
    <property type="match status" value="2"/>
</dbReference>
<dbReference type="InterPro" id="IPR003599">
    <property type="entry name" value="Ig_sub"/>
</dbReference>
<evidence type="ECO:0000256" key="3">
    <source>
        <dbReference type="ARBA" id="ARBA00023319"/>
    </source>
</evidence>
<dbReference type="GO" id="GO:0005102">
    <property type="term" value="F:signaling receptor binding"/>
    <property type="evidence" value="ECO:0007669"/>
    <property type="project" value="TreeGrafter"/>
</dbReference>
<dbReference type="InterPro" id="IPR053896">
    <property type="entry name" value="BTN3A2-like_Ig-C"/>
</dbReference>
<dbReference type="Pfam" id="PF07686">
    <property type="entry name" value="V-set"/>
    <property type="match status" value="1"/>
</dbReference>
<dbReference type="InterPro" id="IPR050504">
    <property type="entry name" value="IgSF_BTN/MOG"/>
</dbReference>
<keyword evidence="2" id="KW-0472">Membrane</keyword>
<dbReference type="SUPFAM" id="SSF48726">
    <property type="entry name" value="Immunoglobulin"/>
    <property type="match status" value="2"/>
</dbReference>